<accession>A0A1Y2LE03</accession>
<organism evidence="1 2">
    <name type="scientific">Thalassospira alkalitolerans</name>
    <dbReference type="NCBI Taxonomy" id="1293890"/>
    <lineage>
        <taxon>Bacteria</taxon>
        <taxon>Pseudomonadati</taxon>
        <taxon>Pseudomonadota</taxon>
        <taxon>Alphaproteobacteria</taxon>
        <taxon>Rhodospirillales</taxon>
        <taxon>Thalassospiraceae</taxon>
        <taxon>Thalassospira</taxon>
    </lineage>
</organism>
<name>A0A1Y2LE03_9PROT</name>
<dbReference type="OrthoDB" id="9814231at2"/>
<gene>
    <name evidence="1" type="ORF">TALK_06040</name>
</gene>
<keyword evidence="2" id="KW-1185">Reference proteome</keyword>
<comment type="caution">
    <text evidence="1">The sequence shown here is derived from an EMBL/GenBank/DDBJ whole genome shotgun (WGS) entry which is preliminary data.</text>
</comment>
<dbReference type="AlphaFoldDB" id="A0A1Y2LE03"/>
<dbReference type="Proteomes" id="UP000193396">
    <property type="component" value="Unassembled WGS sequence"/>
</dbReference>
<dbReference type="STRING" id="1293890.TALK_06040"/>
<evidence type="ECO:0000313" key="1">
    <source>
        <dbReference type="EMBL" id="OSQ49140.1"/>
    </source>
</evidence>
<dbReference type="Gene3D" id="3.40.190.10">
    <property type="entry name" value="Periplasmic binding protein-like II"/>
    <property type="match status" value="2"/>
</dbReference>
<sequence>MISPIKAILIGIGAMSLIGADSNEHHLITKITSIQLAERLNTSDGKGFYAEILTAITKNNRFRMDIQIQPLKRSLVDFAERKADCIWPIDRNLIVKLIGESSDILESDYVFEASQHIFTAPGQPAISNLKELAGKLVGVTIGSNVEEELRDASALVDPVPLQDNKINMLMAGHLFAIIGWAPDFLITFHDLKLGSPQYDKSLVLTKTRNAFVCHKSPVTINFLKKMNPAIKAFRVSAQSKTIAEKYGVSQIFGHEDISN</sequence>
<dbReference type="SUPFAM" id="SSF53850">
    <property type="entry name" value="Periplasmic binding protein-like II"/>
    <property type="match status" value="1"/>
</dbReference>
<protein>
    <submittedName>
        <fullName evidence="1">Uncharacterized protein</fullName>
    </submittedName>
</protein>
<proteinExistence type="predicted"/>
<evidence type="ECO:0000313" key="2">
    <source>
        <dbReference type="Proteomes" id="UP000193396"/>
    </source>
</evidence>
<dbReference type="EMBL" id="JFKB01000003">
    <property type="protein sequence ID" value="OSQ49140.1"/>
    <property type="molecule type" value="Genomic_DNA"/>
</dbReference>
<reference evidence="1 2" key="1">
    <citation type="submission" date="2014-03" db="EMBL/GenBank/DDBJ databases">
        <title>The draft genome sequence of Thalassospira alkalitolerans JCM 18968.</title>
        <authorList>
            <person name="Lai Q."/>
            <person name="Shao Z."/>
        </authorList>
    </citation>
    <scope>NUCLEOTIDE SEQUENCE [LARGE SCALE GENOMIC DNA]</scope>
    <source>
        <strain evidence="1 2">JCM 18968</strain>
    </source>
</reference>